<protein>
    <recommendedName>
        <fullName evidence="5">phosphodiesterase I</fullName>
        <ecNumber evidence="5">3.1.4.1</ecNumber>
    </recommendedName>
</protein>
<keyword evidence="9" id="KW-0460">Magnesium</keyword>
<dbReference type="FunFam" id="3.40.1350.10:FF:000024">
    <property type="entry name" value="Fanconi-associated nuclease"/>
    <property type="match status" value="1"/>
</dbReference>
<accession>A0A0N0XHB4</accession>
<comment type="similarity">
    <text evidence="4">Belongs to the FAN1 family.</text>
</comment>
<keyword evidence="7" id="KW-0479">Metal-binding</keyword>
<dbReference type="Gene3D" id="3.40.1350.10">
    <property type="match status" value="1"/>
</dbReference>
<reference evidence="12 13" key="1">
    <citation type="submission" date="2015-07" db="EMBL/GenBank/DDBJ databases">
        <title>Draft genome sequence of the Amantichitinum ursilacus IGB-41, a new chitin-degrading bacterium.</title>
        <authorList>
            <person name="Kirstahler P."/>
            <person name="Guenther M."/>
            <person name="Grumaz C."/>
            <person name="Rupp S."/>
            <person name="Zibek S."/>
            <person name="Sohn K."/>
        </authorList>
    </citation>
    <scope>NUCLEOTIDE SEQUENCE [LARGE SCALE GENOMIC DNA]</scope>
    <source>
        <strain evidence="12 13">IGB-41</strain>
    </source>
</reference>
<dbReference type="InterPro" id="IPR033315">
    <property type="entry name" value="Fan1-like"/>
</dbReference>
<feature type="domain" description="VRR-NUC" evidence="11">
    <location>
        <begin position="429"/>
        <end position="543"/>
    </location>
</feature>
<keyword evidence="8" id="KW-0378">Hydrolase</keyword>
<dbReference type="GO" id="GO:0003676">
    <property type="term" value="F:nucleic acid binding"/>
    <property type="evidence" value="ECO:0007669"/>
    <property type="project" value="InterPro"/>
</dbReference>
<dbReference type="PATRIC" id="fig|857265.3.peg.4225"/>
<dbReference type="AlphaFoldDB" id="A0A0N0XHB4"/>
<dbReference type="InterPro" id="IPR049125">
    <property type="entry name" value="FAN1-like_WH"/>
</dbReference>
<dbReference type="InterPro" id="IPR014883">
    <property type="entry name" value="VRR_NUC"/>
</dbReference>
<keyword evidence="13" id="KW-1185">Reference proteome</keyword>
<keyword evidence="10" id="KW-0464">Manganese</keyword>
<gene>
    <name evidence="12" type="ORF">WG78_20635</name>
</gene>
<dbReference type="Proteomes" id="UP000037939">
    <property type="component" value="Unassembled WGS sequence"/>
</dbReference>
<dbReference type="GO" id="GO:0004528">
    <property type="term" value="F:phosphodiesterase I activity"/>
    <property type="evidence" value="ECO:0007669"/>
    <property type="project" value="UniProtKB-EC"/>
</dbReference>
<comment type="cofactor">
    <cofactor evidence="2">
        <name>Mn(2+)</name>
        <dbReference type="ChEBI" id="CHEBI:29035"/>
    </cofactor>
</comment>
<comment type="catalytic activity">
    <reaction evidence="1">
        <text>Hydrolytically removes 5'-nucleotides successively from the 3'-hydroxy termini of 3'-hydroxy-terminated oligonucleotides.</text>
        <dbReference type="EC" id="3.1.4.1"/>
    </reaction>
</comment>
<comment type="cofactor">
    <cofactor evidence="3">
        <name>Mg(2+)</name>
        <dbReference type="ChEBI" id="CHEBI:18420"/>
    </cofactor>
</comment>
<dbReference type="EC" id="3.1.4.1" evidence="5"/>
<organism evidence="12 13">
    <name type="scientific">Amantichitinum ursilacus</name>
    <dbReference type="NCBI Taxonomy" id="857265"/>
    <lineage>
        <taxon>Bacteria</taxon>
        <taxon>Pseudomonadati</taxon>
        <taxon>Pseudomonadota</taxon>
        <taxon>Betaproteobacteria</taxon>
        <taxon>Neisseriales</taxon>
        <taxon>Chitinibacteraceae</taxon>
        <taxon>Amantichitinum</taxon>
    </lineage>
</organism>
<dbReference type="GO" id="GO:0046872">
    <property type="term" value="F:metal ion binding"/>
    <property type="evidence" value="ECO:0007669"/>
    <property type="project" value="UniProtKB-KW"/>
</dbReference>
<name>A0A0N0XHB4_9NEIS</name>
<dbReference type="SMART" id="SM00990">
    <property type="entry name" value="VRR_NUC"/>
    <property type="match status" value="1"/>
</dbReference>
<dbReference type="Pfam" id="PF18081">
    <property type="entry name" value="FANC_SAP"/>
    <property type="match status" value="1"/>
</dbReference>
<proteinExistence type="inferred from homology"/>
<sequence>MLPALPNPFYYLDNFRVLLNWISARYADLLLPAELAFVDGFARLPHASQALLVRMVMRKGEWFRAGKLNYAEIGDTRAAAQPLLAAGWISADPLLTLAEVAPLLTRAEVLSQLPPQASTARLAKDALVAAWADIAPEAQSFSQWYPPDTLYQLDLRPLCDRLRLMFFGNLRQDLSEFVLAELGVYRYEKVDIPAEARVFRSRADVDHYLYLHDCRSRFEDGAPCEEIAALLTNLQLDNPWLEERRGRVLYALGQQFERQAAWDDAARMYALSIDPSARVRTVRVLERQGRHAEALHAAHALLNHHDCDEVSVQQLHRMLPRLQRATGAPIIRKSRKAAVERIDLCLPQPPAPLTVEHAVVAHLHCDDAPVMYVENTLINALFGLLCWPALFAPIAGAFFHPFHFTPADLASPHFRQRRQALFDAALAQLESGQYVETIRQRFIEKAGIQSGFVAWSVIDQTRLDLALDCLPAAHLRLWFERMLCDITTNRSGFPDLVQFWPSERRYRMIEVKGPGDRLQDNQTRWLNYCLDHGMPMAVCYVTWA</sequence>
<evidence type="ECO:0000256" key="1">
    <source>
        <dbReference type="ARBA" id="ARBA00000983"/>
    </source>
</evidence>
<dbReference type="Pfam" id="PF08774">
    <property type="entry name" value="VRR_NUC"/>
    <property type="match status" value="1"/>
</dbReference>
<dbReference type="RefSeq" id="WP_053939696.1">
    <property type="nucleotide sequence ID" value="NZ_LAQT01000037.1"/>
</dbReference>
<evidence type="ECO:0000256" key="9">
    <source>
        <dbReference type="ARBA" id="ARBA00022842"/>
    </source>
</evidence>
<dbReference type="STRING" id="857265.WG78_20635"/>
<evidence type="ECO:0000256" key="2">
    <source>
        <dbReference type="ARBA" id="ARBA00001936"/>
    </source>
</evidence>
<evidence type="ECO:0000256" key="6">
    <source>
        <dbReference type="ARBA" id="ARBA00022722"/>
    </source>
</evidence>
<dbReference type="PANTHER" id="PTHR15749">
    <property type="entry name" value="FANCONI-ASSOCIATED NUCLEASE 1"/>
    <property type="match status" value="1"/>
</dbReference>
<evidence type="ECO:0000256" key="10">
    <source>
        <dbReference type="ARBA" id="ARBA00023211"/>
    </source>
</evidence>
<dbReference type="OrthoDB" id="9803913at2"/>
<dbReference type="GO" id="GO:0036297">
    <property type="term" value="P:interstrand cross-link repair"/>
    <property type="evidence" value="ECO:0007669"/>
    <property type="project" value="InterPro"/>
</dbReference>
<evidence type="ECO:0000256" key="8">
    <source>
        <dbReference type="ARBA" id="ARBA00022801"/>
    </source>
</evidence>
<dbReference type="InterPro" id="IPR040603">
    <property type="entry name" value="FAN1_SAP_bact"/>
</dbReference>
<comment type="caution">
    <text evidence="12">The sequence shown here is derived from an EMBL/GenBank/DDBJ whole genome shotgun (WGS) entry which is preliminary data.</text>
</comment>
<dbReference type="InterPro" id="IPR011856">
    <property type="entry name" value="tRNA_endonuc-like_dom_sf"/>
</dbReference>
<evidence type="ECO:0000313" key="12">
    <source>
        <dbReference type="EMBL" id="KPC49340.1"/>
    </source>
</evidence>
<evidence type="ECO:0000259" key="11">
    <source>
        <dbReference type="SMART" id="SM00990"/>
    </source>
</evidence>
<evidence type="ECO:0000256" key="7">
    <source>
        <dbReference type="ARBA" id="ARBA00022723"/>
    </source>
</evidence>
<dbReference type="Pfam" id="PF21315">
    <property type="entry name" value="FAN1_HTH"/>
    <property type="match status" value="1"/>
</dbReference>
<evidence type="ECO:0000256" key="3">
    <source>
        <dbReference type="ARBA" id="ARBA00001946"/>
    </source>
</evidence>
<keyword evidence="6" id="KW-0540">Nuclease</keyword>
<evidence type="ECO:0000256" key="5">
    <source>
        <dbReference type="ARBA" id="ARBA00012029"/>
    </source>
</evidence>
<dbReference type="EMBL" id="LAQT01000037">
    <property type="protein sequence ID" value="KPC49340.1"/>
    <property type="molecule type" value="Genomic_DNA"/>
</dbReference>
<evidence type="ECO:0000313" key="13">
    <source>
        <dbReference type="Proteomes" id="UP000037939"/>
    </source>
</evidence>
<evidence type="ECO:0000256" key="4">
    <source>
        <dbReference type="ARBA" id="ARBA00005533"/>
    </source>
</evidence>
<dbReference type="PANTHER" id="PTHR15749:SF4">
    <property type="entry name" value="FANCONI-ASSOCIATED NUCLEASE 1"/>
    <property type="match status" value="1"/>
</dbReference>